<dbReference type="EMBL" id="VBOW01000020">
    <property type="protein sequence ID" value="TMQ59706.1"/>
    <property type="molecule type" value="Genomic_DNA"/>
</dbReference>
<dbReference type="GO" id="GO:0016757">
    <property type="term" value="F:glycosyltransferase activity"/>
    <property type="evidence" value="ECO:0007669"/>
    <property type="project" value="InterPro"/>
</dbReference>
<protein>
    <submittedName>
        <fullName evidence="4">Glycosyltransferase family 4 protein</fullName>
    </submittedName>
</protein>
<accession>A0A538T7U7</accession>
<feature type="region of interest" description="Disordered" evidence="1">
    <location>
        <begin position="1"/>
        <end position="27"/>
    </location>
</feature>
<gene>
    <name evidence="4" type="ORF">E6K76_04235</name>
</gene>
<name>A0A538T7U7_UNCEI</name>
<dbReference type="InterPro" id="IPR050194">
    <property type="entry name" value="Glycosyltransferase_grp1"/>
</dbReference>
<proteinExistence type="predicted"/>
<reference evidence="4 5" key="1">
    <citation type="journal article" date="2019" name="Nat. Microbiol.">
        <title>Mediterranean grassland soil C-N compound turnover is dependent on rainfall and depth, and is mediated by genomically divergent microorganisms.</title>
        <authorList>
            <person name="Diamond S."/>
            <person name="Andeer P.F."/>
            <person name="Li Z."/>
            <person name="Crits-Christoph A."/>
            <person name="Burstein D."/>
            <person name="Anantharaman K."/>
            <person name="Lane K.R."/>
            <person name="Thomas B.C."/>
            <person name="Pan C."/>
            <person name="Northen T.R."/>
            <person name="Banfield J.F."/>
        </authorList>
    </citation>
    <scope>NUCLEOTIDE SEQUENCE [LARGE SCALE GENOMIC DNA]</scope>
    <source>
        <strain evidence="4">WS_6</strain>
    </source>
</reference>
<dbReference type="Pfam" id="PF13439">
    <property type="entry name" value="Glyco_transf_4"/>
    <property type="match status" value="1"/>
</dbReference>
<keyword evidence="4" id="KW-0808">Transferase</keyword>
<dbReference type="CDD" id="cd03801">
    <property type="entry name" value="GT4_PimA-like"/>
    <property type="match status" value="1"/>
</dbReference>
<dbReference type="AlphaFoldDB" id="A0A538T7U7"/>
<comment type="caution">
    <text evidence="4">The sequence shown here is derived from an EMBL/GenBank/DDBJ whole genome shotgun (WGS) entry which is preliminary data.</text>
</comment>
<organism evidence="4 5">
    <name type="scientific">Eiseniibacteriota bacterium</name>
    <dbReference type="NCBI Taxonomy" id="2212470"/>
    <lineage>
        <taxon>Bacteria</taxon>
        <taxon>Candidatus Eiseniibacteriota</taxon>
    </lineage>
</organism>
<feature type="domain" description="Glycosyl transferase family 1" evidence="2">
    <location>
        <begin position="295"/>
        <end position="448"/>
    </location>
</feature>
<dbReference type="Gene3D" id="3.40.50.2000">
    <property type="entry name" value="Glycogen Phosphorylase B"/>
    <property type="match status" value="2"/>
</dbReference>
<evidence type="ECO:0000259" key="3">
    <source>
        <dbReference type="Pfam" id="PF13439"/>
    </source>
</evidence>
<feature type="domain" description="Glycosyltransferase subfamily 4-like N-terminal" evidence="3">
    <location>
        <begin position="124"/>
        <end position="282"/>
    </location>
</feature>
<dbReference type="InterPro" id="IPR028098">
    <property type="entry name" value="Glyco_trans_4-like_N"/>
</dbReference>
<evidence type="ECO:0000259" key="2">
    <source>
        <dbReference type="Pfam" id="PF00534"/>
    </source>
</evidence>
<dbReference type="Pfam" id="PF00534">
    <property type="entry name" value="Glycos_transf_1"/>
    <property type="match status" value="1"/>
</dbReference>
<evidence type="ECO:0000256" key="1">
    <source>
        <dbReference type="SAM" id="MobiDB-lite"/>
    </source>
</evidence>
<dbReference type="PANTHER" id="PTHR45947:SF3">
    <property type="entry name" value="SULFOQUINOVOSYL TRANSFERASE SQD2"/>
    <property type="match status" value="1"/>
</dbReference>
<sequence length="477" mass="52210">MVRRMGDGIHDRRAGAAPGRGGGHGHAEIRQLDGARSVLSFAPPGPSSLACRAPPAVSTACSHPVEARGLVSRAFPPHPGVLLYLLRHRRSGSKRDGGSAPLRCTYRVKLLAFNWRDPKHPEAGGAELHLVEILSRAVQDGDQVTWLAEAFPGSEPEEEHRGIRILRRGSWYNAHLALAQLYRRRLRGERFDLVLEDINKVPFFTPWYVRAPVLAVVPHLFGATVFREASPAVGALVWAHESLIPLVYRDVPFLAISESTRDDLVRRGLRRENISVVRCGLDQSGYTVTVPPGDRTEPVVVFVGRLRKYKGAQYLIRAFPDVLRAVPEARLRIVGDGPYRENLERLSRSLRIREKVEFLGALSQRDKVAALNRAQVAAAPSPKEGWGLTVIEANACGAPVVASKSPGLVESVRDGETGLLVPHGDAGALARATIRLLTDPNLRLSMAGAGLRWAHGFTWDRCYRESRAVIARAAGAA</sequence>
<evidence type="ECO:0000313" key="5">
    <source>
        <dbReference type="Proteomes" id="UP000316852"/>
    </source>
</evidence>
<dbReference type="InterPro" id="IPR001296">
    <property type="entry name" value="Glyco_trans_1"/>
</dbReference>
<evidence type="ECO:0000313" key="4">
    <source>
        <dbReference type="EMBL" id="TMQ59706.1"/>
    </source>
</evidence>
<feature type="compositionally biased region" description="Basic and acidic residues" evidence="1">
    <location>
        <begin position="1"/>
        <end position="14"/>
    </location>
</feature>
<dbReference type="SUPFAM" id="SSF53756">
    <property type="entry name" value="UDP-Glycosyltransferase/glycogen phosphorylase"/>
    <property type="match status" value="1"/>
</dbReference>
<dbReference type="PANTHER" id="PTHR45947">
    <property type="entry name" value="SULFOQUINOVOSYL TRANSFERASE SQD2"/>
    <property type="match status" value="1"/>
</dbReference>
<dbReference type="Proteomes" id="UP000316852">
    <property type="component" value="Unassembled WGS sequence"/>
</dbReference>